<keyword evidence="5 8" id="KW-0812">Transmembrane</keyword>
<feature type="transmembrane region" description="Helical" evidence="8">
    <location>
        <begin position="226"/>
        <end position="247"/>
    </location>
</feature>
<feature type="domain" description="EamA" evidence="9">
    <location>
        <begin position="142"/>
        <end position="272"/>
    </location>
</feature>
<evidence type="ECO:0000256" key="6">
    <source>
        <dbReference type="ARBA" id="ARBA00022989"/>
    </source>
</evidence>
<gene>
    <name evidence="10" type="primary">rarD</name>
    <name evidence="10" type="ORF">G7Y31_07905</name>
</gene>
<evidence type="ECO:0000259" key="9">
    <source>
        <dbReference type="Pfam" id="PF00892"/>
    </source>
</evidence>
<dbReference type="InterPro" id="IPR000620">
    <property type="entry name" value="EamA_dom"/>
</dbReference>
<evidence type="ECO:0000313" key="11">
    <source>
        <dbReference type="Proteomes" id="UP000594681"/>
    </source>
</evidence>
<keyword evidence="3" id="KW-0813">Transport</keyword>
<dbReference type="PANTHER" id="PTHR22911">
    <property type="entry name" value="ACYL-MALONYL CONDENSING ENZYME-RELATED"/>
    <property type="match status" value="1"/>
</dbReference>
<dbReference type="GO" id="GO:0005886">
    <property type="term" value="C:plasma membrane"/>
    <property type="evidence" value="ECO:0007669"/>
    <property type="project" value="UniProtKB-SubCell"/>
</dbReference>
<dbReference type="NCBIfam" id="TIGR00688">
    <property type="entry name" value="rarD"/>
    <property type="match status" value="1"/>
</dbReference>
<dbReference type="PANTHER" id="PTHR22911:SF137">
    <property type="entry name" value="SOLUTE CARRIER FAMILY 35 MEMBER G2-RELATED"/>
    <property type="match status" value="1"/>
</dbReference>
<feature type="transmembrane region" description="Helical" evidence="8">
    <location>
        <begin position="63"/>
        <end position="81"/>
    </location>
</feature>
<comment type="subcellular location">
    <subcellularLocation>
        <location evidence="1">Cell membrane</location>
        <topology evidence="1">Multi-pass membrane protein</topology>
    </subcellularLocation>
</comment>
<dbReference type="AlphaFoldDB" id="A0A7T0KCZ1"/>
<feature type="transmembrane region" description="Helical" evidence="8">
    <location>
        <begin position="198"/>
        <end position="219"/>
    </location>
</feature>
<feature type="transmembrane region" description="Helical" evidence="8">
    <location>
        <begin position="168"/>
        <end position="186"/>
    </location>
</feature>
<evidence type="ECO:0000256" key="3">
    <source>
        <dbReference type="ARBA" id="ARBA00022448"/>
    </source>
</evidence>
<dbReference type="InterPro" id="IPR037185">
    <property type="entry name" value="EmrE-like"/>
</dbReference>
<evidence type="ECO:0000256" key="7">
    <source>
        <dbReference type="ARBA" id="ARBA00023136"/>
    </source>
</evidence>
<dbReference type="RefSeq" id="WP_165010164.1">
    <property type="nucleotide sequence ID" value="NZ_CP064954.1"/>
</dbReference>
<dbReference type="InterPro" id="IPR004626">
    <property type="entry name" value="RarD"/>
</dbReference>
<dbReference type="KEGG" id="cliz:G7Y31_07905"/>
<feature type="transmembrane region" description="Helical" evidence="8">
    <location>
        <begin position="259"/>
        <end position="277"/>
    </location>
</feature>
<keyword evidence="6 8" id="KW-1133">Transmembrane helix</keyword>
<protein>
    <submittedName>
        <fullName evidence="10">EamA family transporter RarD</fullName>
    </submittedName>
</protein>
<feature type="transmembrane region" description="Helical" evidence="8">
    <location>
        <begin position="93"/>
        <end position="110"/>
    </location>
</feature>
<organism evidence="10 11">
    <name type="scientific">Corynebacterium lizhenjunii</name>
    <dbReference type="NCBI Taxonomy" id="2709394"/>
    <lineage>
        <taxon>Bacteria</taxon>
        <taxon>Bacillati</taxon>
        <taxon>Actinomycetota</taxon>
        <taxon>Actinomycetes</taxon>
        <taxon>Mycobacteriales</taxon>
        <taxon>Corynebacteriaceae</taxon>
        <taxon>Corynebacterium</taxon>
    </lineage>
</organism>
<keyword evidence="11" id="KW-1185">Reference proteome</keyword>
<keyword evidence="4" id="KW-1003">Cell membrane</keyword>
<keyword evidence="7 8" id="KW-0472">Membrane</keyword>
<feature type="domain" description="EamA" evidence="9">
    <location>
        <begin position="2"/>
        <end position="133"/>
    </location>
</feature>
<feature type="transmembrane region" description="Helical" evidence="8">
    <location>
        <begin position="33"/>
        <end position="51"/>
    </location>
</feature>
<evidence type="ECO:0000256" key="5">
    <source>
        <dbReference type="ARBA" id="ARBA00022692"/>
    </source>
</evidence>
<sequence>MFFTVAAYVLWGLFPAFFPLLDAASPLEIVAHRVLWTAVFVTGYLVFSGSWRELAALDRRSWGWLAAAGFFVTINWGTYVLTVNSGHVADASLGYYINPLLSVALGMIFLKERLRPWQLAAVLIATAAVAYLTFFTGQAPYLSLAIAMSFGIYGLLKKKISISAAGSVAAETLVMLPFALIYLTWLELRGESTFYHLGASHSLLLIASGIVTATPLLLFARGARELPLATVGMLQYITPCMLLLWSVFITHEHFSTHRWIGFGIIFVAVTIYLADLARAGARRRRAQHHAGP</sequence>
<evidence type="ECO:0000256" key="8">
    <source>
        <dbReference type="SAM" id="Phobius"/>
    </source>
</evidence>
<feature type="transmembrane region" description="Helical" evidence="8">
    <location>
        <begin position="140"/>
        <end position="156"/>
    </location>
</feature>
<comment type="similarity">
    <text evidence="2">Belongs to the EamA transporter family.</text>
</comment>
<evidence type="ECO:0000256" key="2">
    <source>
        <dbReference type="ARBA" id="ARBA00007362"/>
    </source>
</evidence>
<dbReference type="Pfam" id="PF00892">
    <property type="entry name" value="EamA"/>
    <property type="match status" value="2"/>
</dbReference>
<feature type="transmembrane region" description="Helical" evidence="8">
    <location>
        <begin position="117"/>
        <end position="134"/>
    </location>
</feature>
<dbReference type="SUPFAM" id="SSF103481">
    <property type="entry name" value="Multidrug resistance efflux transporter EmrE"/>
    <property type="match status" value="2"/>
</dbReference>
<proteinExistence type="inferred from homology"/>
<dbReference type="Proteomes" id="UP000594681">
    <property type="component" value="Chromosome"/>
</dbReference>
<accession>A0A7T0KCZ1</accession>
<evidence type="ECO:0000313" key="10">
    <source>
        <dbReference type="EMBL" id="QPK78488.1"/>
    </source>
</evidence>
<dbReference type="EMBL" id="CP064954">
    <property type="protein sequence ID" value="QPK78488.1"/>
    <property type="molecule type" value="Genomic_DNA"/>
</dbReference>
<name>A0A7T0KCZ1_9CORY</name>
<evidence type="ECO:0000256" key="4">
    <source>
        <dbReference type="ARBA" id="ARBA00022475"/>
    </source>
</evidence>
<evidence type="ECO:0000256" key="1">
    <source>
        <dbReference type="ARBA" id="ARBA00004651"/>
    </source>
</evidence>
<reference evidence="10 11" key="1">
    <citation type="submission" date="2020-11" db="EMBL/GenBank/DDBJ databases">
        <title>Corynebacterium sp. ZJ-599.</title>
        <authorList>
            <person name="Zhou J."/>
        </authorList>
    </citation>
    <scope>NUCLEOTIDE SEQUENCE [LARGE SCALE GENOMIC DNA]</scope>
    <source>
        <strain evidence="10 11">ZJ-599</strain>
    </source>
</reference>